<reference evidence="2" key="1">
    <citation type="journal article" date="2018" name="Genome Biol. Evol.">
        <title>Genomics and development of Lentinus tigrinus, a white-rot wood-decaying mushroom with dimorphic fruiting bodies.</title>
        <authorList>
            <person name="Wu B."/>
            <person name="Xu Z."/>
            <person name="Knudson A."/>
            <person name="Carlson A."/>
            <person name="Chen N."/>
            <person name="Kovaka S."/>
            <person name="LaButti K."/>
            <person name="Lipzen A."/>
            <person name="Pennachio C."/>
            <person name="Riley R."/>
            <person name="Schakwitz W."/>
            <person name="Umezawa K."/>
            <person name="Ohm R.A."/>
            <person name="Grigoriev I.V."/>
            <person name="Nagy L.G."/>
            <person name="Gibbons J."/>
            <person name="Hibbett D."/>
        </authorList>
    </citation>
    <scope>NUCLEOTIDE SEQUENCE [LARGE SCALE GENOMIC DNA]</scope>
    <source>
        <strain evidence="2">ALCF2SS1-6</strain>
    </source>
</reference>
<dbReference type="EMBL" id="ML122265">
    <property type="protein sequence ID" value="RPD60649.1"/>
    <property type="molecule type" value="Genomic_DNA"/>
</dbReference>
<dbReference type="OrthoDB" id="10620783at2759"/>
<evidence type="ECO:0000313" key="2">
    <source>
        <dbReference type="EMBL" id="RPD60649.1"/>
    </source>
</evidence>
<organism evidence="2 3">
    <name type="scientific">Lentinus tigrinus ALCF2SS1-6</name>
    <dbReference type="NCBI Taxonomy" id="1328759"/>
    <lineage>
        <taxon>Eukaryota</taxon>
        <taxon>Fungi</taxon>
        <taxon>Dikarya</taxon>
        <taxon>Basidiomycota</taxon>
        <taxon>Agaricomycotina</taxon>
        <taxon>Agaricomycetes</taxon>
        <taxon>Polyporales</taxon>
        <taxon>Polyporaceae</taxon>
        <taxon>Lentinus</taxon>
    </lineage>
</organism>
<feature type="region of interest" description="Disordered" evidence="1">
    <location>
        <begin position="51"/>
        <end position="84"/>
    </location>
</feature>
<protein>
    <submittedName>
        <fullName evidence="2">Uncharacterized protein</fullName>
    </submittedName>
</protein>
<name>A0A5C2SC14_9APHY</name>
<feature type="compositionally biased region" description="Basic residues" evidence="1">
    <location>
        <begin position="70"/>
        <end position="84"/>
    </location>
</feature>
<proteinExistence type="predicted"/>
<dbReference type="Proteomes" id="UP000313359">
    <property type="component" value="Unassembled WGS sequence"/>
</dbReference>
<accession>A0A5C2SC14</accession>
<dbReference type="AlphaFoldDB" id="A0A5C2SC14"/>
<evidence type="ECO:0000256" key="1">
    <source>
        <dbReference type="SAM" id="MobiDB-lite"/>
    </source>
</evidence>
<evidence type="ECO:0000313" key="3">
    <source>
        <dbReference type="Proteomes" id="UP000313359"/>
    </source>
</evidence>
<keyword evidence="3" id="KW-1185">Reference proteome</keyword>
<sequence>MRNPFTSANLSLGMSAASNFAVEAMLWAAPAAGVPVCAYPSLATVVPPQPCVTESADSESIPTPTPQPPRPRRSLSFRRKGMHL</sequence>
<gene>
    <name evidence="2" type="ORF">L227DRAFT_575254</name>
</gene>